<dbReference type="PANTHER" id="PTHR11538:SF26">
    <property type="entry name" value="FERREDOXIN-FOLD ANTICODON-BINDING DOMAIN-CONTAINING PROTEIN 1"/>
    <property type="match status" value="1"/>
</dbReference>
<dbReference type="Proteomes" id="UP000320475">
    <property type="component" value="Unassembled WGS sequence"/>
</dbReference>
<dbReference type="EMBL" id="QEAN01000061">
    <property type="protein sequence ID" value="TPX50873.1"/>
    <property type="molecule type" value="Genomic_DNA"/>
</dbReference>
<dbReference type="VEuPathDB" id="FungiDB:SeMB42_g02098"/>
<dbReference type="Proteomes" id="UP000317494">
    <property type="component" value="Unassembled WGS sequence"/>
</dbReference>
<dbReference type="InterPro" id="IPR029063">
    <property type="entry name" value="SAM-dependent_MTases_sf"/>
</dbReference>
<dbReference type="SUPFAM" id="SSF53335">
    <property type="entry name" value="S-adenosyl-L-methionine-dependent methyltransferases"/>
    <property type="match status" value="1"/>
</dbReference>
<comment type="caution">
    <text evidence="4">The sequence shown here is derived from an EMBL/GenBank/DDBJ whole genome shotgun (WGS) entry which is preliminary data.</text>
</comment>
<proteinExistence type="predicted"/>
<dbReference type="GO" id="GO:0005737">
    <property type="term" value="C:cytoplasm"/>
    <property type="evidence" value="ECO:0007669"/>
    <property type="project" value="TreeGrafter"/>
</dbReference>
<dbReference type="GO" id="GO:0070475">
    <property type="term" value="P:rRNA base methylation"/>
    <property type="evidence" value="ECO:0007669"/>
    <property type="project" value="InterPro"/>
</dbReference>
<reference evidence="6 7" key="1">
    <citation type="journal article" date="2019" name="Sci. Rep.">
        <title>Comparative genomics of chytrid fungi reveal insights into the obligate biotrophic and pathogenic lifestyle of Synchytrium endobioticum.</title>
        <authorList>
            <person name="van de Vossenberg B.T.L.H."/>
            <person name="Warris S."/>
            <person name="Nguyen H.D.T."/>
            <person name="van Gent-Pelzer M.P.E."/>
            <person name="Joly D.L."/>
            <person name="van de Geest H.C."/>
            <person name="Bonants P.J.M."/>
            <person name="Smith D.S."/>
            <person name="Levesque C.A."/>
            <person name="van der Lee T.A.J."/>
        </authorList>
    </citation>
    <scope>NUCLEOTIDE SEQUENCE [LARGE SCALE GENOMIC DNA]</scope>
    <source>
        <strain evidence="4 7">LEV6574</strain>
        <strain evidence="5 6">MB42</strain>
    </source>
</reference>
<dbReference type="STRING" id="286115.A0A507D7Q4"/>
<evidence type="ECO:0000313" key="5">
    <source>
        <dbReference type="EMBL" id="TPX50873.1"/>
    </source>
</evidence>
<dbReference type="OrthoDB" id="273345at2759"/>
<feature type="compositionally biased region" description="Polar residues" evidence="2">
    <location>
        <begin position="358"/>
        <end position="392"/>
    </location>
</feature>
<dbReference type="AlphaFoldDB" id="A0A507D7Q4"/>
<dbReference type="EMBL" id="QEAM01000074">
    <property type="protein sequence ID" value="TPX47582.1"/>
    <property type="molecule type" value="Genomic_DNA"/>
</dbReference>
<evidence type="ECO:0000256" key="1">
    <source>
        <dbReference type="PROSITE-ProRule" id="PRU00042"/>
    </source>
</evidence>
<dbReference type="Gene3D" id="3.30.160.60">
    <property type="entry name" value="Classic Zinc Finger"/>
    <property type="match status" value="1"/>
</dbReference>
<dbReference type="InterPro" id="IPR013087">
    <property type="entry name" value="Znf_C2H2_type"/>
</dbReference>
<accession>A0A507D7Q4</accession>
<keyword evidence="1" id="KW-0862">Zinc</keyword>
<feature type="region of interest" description="Disordered" evidence="2">
    <location>
        <begin position="358"/>
        <end position="393"/>
    </location>
</feature>
<evidence type="ECO:0000259" key="3">
    <source>
        <dbReference type="PROSITE" id="PS50157"/>
    </source>
</evidence>
<dbReference type="PROSITE" id="PS00028">
    <property type="entry name" value="ZINC_FINGER_C2H2_1"/>
    <property type="match status" value="3"/>
</dbReference>
<evidence type="ECO:0000313" key="4">
    <source>
        <dbReference type="EMBL" id="TPX47582.1"/>
    </source>
</evidence>
<keyword evidence="1" id="KW-0479">Metal-binding</keyword>
<dbReference type="PROSITE" id="PS50157">
    <property type="entry name" value="ZINC_FINGER_C2H2_2"/>
    <property type="match status" value="2"/>
</dbReference>
<dbReference type="InterPro" id="IPR019446">
    <property type="entry name" value="BMT5-like"/>
</dbReference>
<feature type="domain" description="C2H2-type" evidence="3">
    <location>
        <begin position="429"/>
        <end position="456"/>
    </location>
</feature>
<keyword evidence="6" id="KW-1185">Reference proteome</keyword>
<sequence length="459" mass="51282">MSPSGEFGNQSTLNQNGVILLLGDGNFSFALALSRFLRAGQPEALQIAYRYLHKEIPPCQPQHQPRQYHVLATSFDTYDQVIDKHPESRDILRKIGALEFAQVMHGVNAWELQTTFQSRQAFDAIIWNHPHLGTEDFRLHRFLMAHFFKSCADVLAPNGHVCVSLVSGQEERWDLVGQANRAGLICLGSDEFIESEWPGYVVKRNTSGHSFKNTKTRRFHGDMTSRVFWFGVKPGGSSVSGDGQSVVNGSGGSNAPNTAYDSPYVWRPSVRRMSESAPTFPCLLCNKRLRSDRGLRSHVHAVHELQLYGDSWAPDAPRMLNCSDCDRAFAREADLRQHQINKHTTVDLAELGLNSMSTNNSFDHTHSNGSSPISNHPTDQKAQSTTIDSQVDSNHDYDPCKVCGQATLKGPTGRRLHLETLKPLVGMGCTCPRCNSGFVESRALLQHYKFHLARDRNLI</sequence>
<evidence type="ECO:0000313" key="7">
    <source>
        <dbReference type="Proteomes" id="UP000320475"/>
    </source>
</evidence>
<dbReference type="Pfam" id="PF10354">
    <property type="entry name" value="BMT5-like"/>
    <property type="match status" value="1"/>
</dbReference>
<organism evidence="4 7">
    <name type="scientific">Synchytrium endobioticum</name>
    <dbReference type="NCBI Taxonomy" id="286115"/>
    <lineage>
        <taxon>Eukaryota</taxon>
        <taxon>Fungi</taxon>
        <taxon>Fungi incertae sedis</taxon>
        <taxon>Chytridiomycota</taxon>
        <taxon>Chytridiomycota incertae sedis</taxon>
        <taxon>Chytridiomycetes</taxon>
        <taxon>Synchytriales</taxon>
        <taxon>Synchytriaceae</taxon>
        <taxon>Synchytrium</taxon>
    </lineage>
</organism>
<evidence type="ECO:0000313" key="6">
    <source>
        <dbReference type="Proteomes" id="UP000317494"/>
    </source>
</evidence>
<name>A0A507D7Q4_9FUNG</name>
<evidence type="ECO:0000256" key="2">
    <source>
        <dbReference type="SAM" id="MobiDB-lite"/>
    </source>
</evidence>
<feature type="domain" description="C2H2-type" evidence="3">
    <location>
        <begin position="320"/>
        <end position="344"/>
    </location>
</feature>
<protein>
    <recommendedName>
        <fullName evidence="3">C2H2-type domain-containing protein</fullName>
    </recommendedName>
</protein>
<dbReference type="GO" id="GO:0070042">
    <property type="term" value="F:rRNA (uridine-N3-)-methyltransferase activity"/>
    <property type="evidence" value="ECO:0007669"/>
    <property type="project" value="InterPro"/>
</dbReference>
<dbReference type="SMART" id="SM00355">
    <property type="entry name" value="ZnF_C2H2"/>
    <property type="match status" value="3"/>
</dbReference>
<gene>
    <name evidence="4" type="ORF">SeLEV6574_g02584</name>
    <name evidence="5" type="ORF">SeMB42_g02098</name>
</gene>
<dbReference type="GO" id="GO:0008270">
    <property type="term" value="F:zinc ion binding"/>
    <property type="evidence" value="ECO:0007669"/>
    <property type="project" value="UniProtKB-KW"/>
</dbReference>
<keyword evidence="1" id="KW-0863">Zinc-finger</keyword>
<dbReference type="PANTHER" id="PTHR11538">
    <property type="entry name" value="PHENYLALANYL-TRNA SYNTHETASE"/>
    <property type="match status" value="1"/>
</dbReference>